<organism evidence="1 2">
    <name type="scientific">Hymenobacter nivis</name>
    <dbReference type="NCBI Taxonomy" id="1850093"/>
    <lineage>
        <taxon>Bacteria</taxon>
        <taxon>Pseudomonadati</taxon>
        <taxon>Bacteroidota</taxon>
        <taxon>Cytophagia</taxon>
        <taxon>Cytophagales</taxon>
        <taxon>Hymenobacteraceae</taxon>
        <taxon>Hymenobacter</taxon>
    </lineage>
</organism>
<reference evidence="2" key="1">
    <citation type="submission" date="2018-04" db="EMBL/GenBank/DDBJ databases">
        <title>Complete genome of Antarctic heterotrophic bacterium Hymenobacter nivis.</title>
        <authorList>
            <person name="Terashima M."/>
        </authorList>
    </citation>
    <scope>NUCLEOTIDE SEQUENCE [LARGE SCALE GENOMIC DNA]</scope>
    <source>
        <strain evidence="2">NBRC 111535</strain>
    </source>
</reference>
<dbReference type="AlphaFoldDB" id="A0A2Z3GQ34"/>
<accession>A0A2Z3GQ34</accession>
<keyword evidence="2" id="KW-1185">Reference proteome</keyword>
<evidence type="ECO:0000313" key="1">
    <source>
        <dbReference type="EMBL" id="AWM33125.1"/>
    </source>
</evidence>
<dbReference type="EMBL" id="CP029145">
    <property type="protein sequence ID" value="AWM33125.1"/>
    <property type="molecule type" value="Genomic_DNA"/>
</dbReference>
<evidence type="ECO:0000313" key="2">
    <source>
        <dbReference type="Proteomes" id="UP000245999"/>
    </source>
</evidence>
<name>A0A2Z3GQ34_9BACT</name>
<dbReference type="KEGG" id="hnv:DDQ68_10260"/>
<dbReference type="Proteomes" id="UP000245999">
    <property type="component" value="Chromosome"/>
</dbReference>
<gene>
    <name evidence="1" type="ORF">DDQ68_10260</name>
</gene>
<sequence length="82" mass="8443">MQVVMPPAAATGYMRLTTTKGTALTAPKLGITRKSSDVKYAAQVAPGNVVTATGNYSTPTMGDLNNNGLVDLMLGQGDGTIR</sequence>
<evidence type="ECO:0008006" key="3">
    <source>
        <dbReference type="Google" id="ProtNLM"/>
    </source>
</evidence>
<proteinExistence type="predicted"/>
<protein>
    <recommendedName>
        <fullName evidence="3">VCBS repeat-containing protein</fullName>
    </recommendedName>
</protein>